<protein>
    <recommendedName>
        <fullName evidence="3">Lipoprotein</fullName>
    </recommendedName>
</protein>
<dbReference type="PROSITE" id="PS51257">
    <property type="entry name" value="PROKAR_LIPOPROTEIN"/>
    <property type="match status" value="1"/>
</dbReference>
<gene>
    <name evidence="1" type="ORF">SAMN05216288_0576</name>
</gene>
<dbReference type="RefSeq" id="WP_073268855.1">
    <property type="nucleotide sequence ID" value="NZ_FRBQ01000015.1"/>
</dbReference>
<dbReference type="AlphaFoldDB" id="A0A1M7P1P7"/>
<dbReference type="EMBL" id="FRBQ01000015">
    <property type="protein sequence ID" value="SHN10392.1"/>
    <property type="molecule type" value="Genomic_DNA"/>
</dbReference>
<proteinExistence type="predicted"/>
<evidence type="ECO:0000313" key="1">
    <source>
        <dbReference type="EMBL" id="SHN10392.1"/>
    </source>
</evidence>
<dbReference type="Proteomes" id="UP000184305">
    <property type="component" value="Unassembled WGS sequence"/>
</dbReference>
<evidence type="ECO:0008006" key="3">
    <source>
        <dbReference type="Google" id="ProtNLM"/>
    </source>
</evidence>
<dbReference type="OrthoDB" id="7021399at2"/>
<name>A0A1M7P1P7_9GAMM</name>
<sequence length="150" mass="15779">MKPLYLAATAALLSACASQPSGPVEPVAVNSTSIQAFRDICLKNAPDFAGSIAAAKAYGVTELDDLGFMTAGFTADKSLSVQLKPGVECVVTTEEQKDDSLTRQFLNVVAESANSQVPRSVPVKFALAGQTFIAMHDRRGGEAFVLLKAK</sequence>
<reference evidence="2" key="1">
    <citation type="submission" date="2016-11" db="EMBL/GenBank/DDBJ databases">
        <authorList>
            <person name="Varghese N."/>
            <person name="Submissions S."/>
        </authorList>
    </citation>
    <scope>NUCLEOTIDE SEQUENCE [LARGE SCALE GENOMIC DNA]</scope>
    <source>
        <strain evidence="2">CECT 8089</strain>
    </source>
</reference>
<keyword evidence="2" id="KW-1185">Reference proteome</keyword>
<organism evidence="1 2">
    <name type="scientific">Phytopseudomonas punonensis</name>
    <dbReference type="NCBI Taxonomy" id="1220495"/>
    <lineage>
        <taxon>Bacteria</taxon>
        <taxon>Pseudomonadati</taxon>
        <taxon>Pseudomonadota</taxon>
        <taxon>Gammaproteobacteria</taxon>
        <taxon>Pseudomonadales</taxon>
        <taxon>Pseudomonadaceae</taxon>
        <taxon>Phytopseudomonas</taxon>
    </lineage>
</organism>
<evidence type="ECO:0000313" key="2">
    <source>
        <dbReference type="Proteomes" id="UP000184305"/>
    </source>
</evidence>
<accession>A0A1M7P1P7</accession>